<evidence type="ECO:0000259" key="2">
    <source>
        <dbReference type="Pfam" id="PF03816"/>
    </source>
</evidence>
<organism evidence="3 4">
    <name type="scientific">Nonomuraea polychroma</name>
    <dbReference type="NCBI Taxonomy" id="46176"/>
    <lineage>
        <taxon>Bacteria</taxon>
        <taxon>Bacillati</taxon>
        <taxon>Actinomycetota</taxon>
        <taxon>Actinomycetes</taxon>
        <taxon>Streptosporangiales</taxon>
        <taxon>Streptosporangiaceae</taxon>
        <taxon>Nonomuraea</taxon>
    </lineage>
</organism>
<evidence type="ECO:0000256" key="1">
    <source>
        <dbReference type="ARBA" id="ARBA00006068"/>
    </source>
</evidence>
<dbReference type="Proteomes" id="UP000284824">
    <property type="component" value="Unassembled WGS sequence"/>
</dbReference>
<reference evidence="3 4" key="1">
    <citation type="submission" date="2019-01" db="EMBL/GenBank/DDBJ databases">
        <title>Sequencing the genomes of 1000 actinobacteria strains.</title>
        <authorList>
            <person name="Klenk H.-P."/>
        </authorList>
    </citation>
    <scope>NUCLEOTIDE SEQUENCE [LARGE SCALE GENOMIC DNA]</scope>
    <source>
        <strain evidence="3 4">DSM 43925</strain>
    </source>
</reference>
<name>A0A438LZ67_9ACTN</name>
<dbReference type="Pfam" id="PF03816">
    <property type="entry name" value="LytR_cpsA_psr"/>
    <property type="match status" value="1"/>
</dbReference>
<dbReference type="Gene3D" id="3.40.630.190">
    <property type="entry name" value="LCP protein"/>
    <property type="match status" value="1"/>
</dbReference>
<comment type="similarity">
    <text evidence="1">Belongs to the LytR/CpsA/Psr (LCP) family.</text>
</comment>
<evidence type="ECO:0000313" key="4">
    <source>
        <dbReference type="Proteomes" id="UP000284824"/>
    </source>
</evidence>
<dbReference type="AlphaFoldDB" id="A0A438LZ67"/>
<dbReference type="InterPro" id="IPR004474">
    <property type="entry name" value="LytR_CpsA_psr"/>
</dbReference>
<protein>
    <submittedName>
        <fullName evidence="3">LytR family transcriptional attenuator</fullName>
    </submittedName>
</protein>
<gene>
    <name evidence="3" type="ORF">EDD27_1192</name>
</gene>
<dbReference type="EMBL" id="SAUN01000001">
    <property type="protein sequence ID" value="RVX38864.1"/>
    <property type="molecule type" value="Genomic_DNA"/>
</dbReference>
<evidence type="ECO:0000313" key="3">
    <source>
        <dbReference type="EMBL" id="RVX38864.1"/>
    </source>
</evidence>
<dbReference type="InterPro" id="IPR050922">
    <property type="entry name" value="LytR/CpsA/Psr_CW_biosynth"/>
</dbReference>
<dbReference type="PANTHER" id="PTHR33392:SF6">
    <property type="entry name" value="POLYISOPRENYL-TEICHOIC ACID--PEPTIDOGLYCAN TEICHOIC ACID TRANSFERASE TAGU"/>
    <property type="match status" value="1"/>
</dbReference>
<dbReference type="PANTHER" id="PTHR33392">
    <property type="entry name" value="POLYISOPRENYL-TEICHOIC ACID--PEPTIDOGLYCAN TEICHOIC ACID TRANSFERASE TAGU"/>
    <property type="match status" value="1"/>
</dbReference>
<accession>A0A438LZ67</accession>
<feature type="domain" description="Cell envelope-related transcriptional attenuator" evidence="2">
    <location>
        <begin position="94"/>
        <end position="237"/>
    </location>
</feature>
<dbReference type="NCBIfam" id="TIGR00350">
    <property type="entry name" value="lytR_cpsA_psr"/>
    <property type="match status" value="1"/>
</dbReference>
<keyword evidence="4" id="KW-1185">Reference proteome</keyword>
<dbReference type="RefSeq" id="WP_127931440.1">
    <property type="nucleotide sequence ID" value="NZ_SAUN01000001.1"/>
</dbReference>
<proteinExistence type="inferred from homology"/>
<comment type="caution">
    <text evidence="3">The sequence shown here is derived from an EMBL/GenBank/DDBJ whole genome shotgun (WGS) entry which is preliminary data.</text>
</comment>
<dbReference type="OrthoDB" id="3759589at2"/>
<sequence length="339" mass="36937">MRRFRRLLWISLASLVVLGGLGTGGLFIYQASLDSDIVRLPAALPTSKEEEKQRPRPKPGFGETWLLVGTDRRADDATTGDGAKVALWQPGSQRTDTIMLAHLSEDRRHAAIVSIPRDSWVSIPGRGRAKINAAFSWGGPALLIKSIESLTGIRIDHYAAIDFKGFATAVDAVDGVDVEVAKTVRDTSSGVTWTAGRHHLNGEQALQFVRQRYNLPGGDFDRIKRQQALLKGLSDRVLSAGTLANPVKVDGLLRAITKSVTVDDGVTLDLLRSRLVDLAGLEASGFLTMPTRGTGTEGQQSVVYLDDRKTRALCEAIKNDRVREYVKRTGQANAVDTVR</sequence>